<protein>
    <submittedName>
        <fullName evidence="2">Phosphodiesterase</fullName>
    </submittedName>
</protein>
<proteinExistence type="predicted"/>
<dbReference type="RefSeq" id="WP_031412548.1">
    <property type="nucleotide sequence ID" value="NZ_CP011074.1"/>
</dbReference>
<dbReference type="Gene3D" id="3.40.720.10">
    <property type="entry name" value="Alkaline Phosphatase, subunit A"/>
    <property type="match status" value="1"/>
</dbReference>
<reference evidence="2" key="1">
    <citation type="submission" date="2015-03" db="EMBL/GenBank/DDBJ databases">
        <title>MIGS Cultured Bacterial/Archaeal sample from Brevibacillus laterosporus.</title>
        <authorList>
            <person name="Zeng D."/>
            <person name="Zhu L."/>
            <person name="Dong G."/>
            <person name="Ye W."/>
            <person name="Ren D."/>
            <person name="Wu L."/>
            <person name="Xu J."/>
            <person name="Li G."/>
            <person name="Guo L."/>
        </authorList>
    </citation>
    <scope>NUCLEOTIDE SEQUENCE</scope>
    <source>
        <strain evidence="2">B9</strain>
    </source>
</reference>
<dbReference type="EMBL" id="CP011074">
    <property type="protein sequence ID" value="AKF93659.1"/>
    <property type="molecule type" value="Genomic_DNA"/>
</dbReference>
<gene>
    <name evidence="2" type="ORF">EX87_08470</name>
</gene>
<dbReference type="SUPFAM" id="SSF53649">
    <property type="entry name" value="Alkaline phosphatase-like"/>
    <property type="match status" value="1"/>
</dbReference>
<accession>A0A0F7EG97</accession>
<feature type="transmembrane region" description="Helical" evidence="1">
    <location>
        <begin position="44"/>
        <end position="67"/>
    </location>
</feature>
<keyword evidence="1" id="KW-0472">Membrane</keyword>
<organism evidence="2">
    <name type="scientific">Brevibacillus laterosporus</name>
    <name type="common">Bacillus laterosporus</name>
    <dbReference type="NCBI Taxonomy" id="1465"/>
    <lineage>
        <taxon>Bacteria</taxon>
        <taxon>Bacillati</taxon>
        <taxon>Bacillota</taxon>
        <taxon>Bacilli</taxon>
        <taxon>Bacillales</taxon>
        <taxon>Paenibacillaceae</taxon>
        <taxon>Brevibacillus</taxon>
    </lineage>
</organism>
<sequence length="504" mass="57898">MSTAFNRERIAMGCWSIFRQGNIFTLLFVVVGFLLFHFSEWLDIVFWQSFFISLLLCFPIFLLLFFYDYPLHIRWFLLGPLCFAGILWYKCLLLSMTVYTICLYLLVVTVLWGIYHFSGAGHISFSFQLMHFMKRLTRASDSSSANIFEQLPKALILLIAMQEASVSWQDWTVSESILSHFVFAFVLFFYSYAIHQLFFTWKPDENIDNAKKITTQYVFPVERVYLVVLNGCNKEQLVEAHTPFLDWLQRTGTSWEKAESVYPADTKSCFCSLLTGTYPSEHQINSHLGGNRKTIQRETILDVLHRAGKVGMILAEKEISCLFDEEARQAYVRENQQTDNCRIEQAIQIAEQDNPDFLLVQMTDIYRTGITCGVYCDEYLAKINQADQMIAQFYHQLDKLGKLNQAVFMVCSDHGEATGMGGRVHLSHKERYISLIMQGTSIHRGKVVTTRPAIVSVAATIAYLLAVPYPKQAKGPVLLEGMITCQNEDHQFPISGNDKFEQII</sequence>
<evidence type="ECO:0000256" key="1">
    <source>
        <dbReference type="SAM" id="Phobius"/>
    </source>
</evidence>
<dbReference type="AlphaFoldDB" id="A0A0F7EG97"/>
<dbReference type="PANTHER" id="PTHR10151:SF120">
    <property type="entry name" value="BIS(5'-ADENOSYL)-TRIPHOSPHATASE"/>
    <property type="match status" value="1"/>
</dbReference>
<feature type="transmembrane region" description="Helical" evidence="1">
    <location>
        <begin position="113"/>
        <end position="133"/>
    </location>
</feature>
<dbReference type="Pfam" id="PF01663">
    <property type="entry name" value="Phosphodiest"/>
    <property type="match status" value="1"/>
</dbReference>
<name>A0A0F7EG97_BRELA</name>
<keyword evidence="1" id="KW-1133">Transmembrane helix</keyword>
<feature type="transmembrane region" description="Helical" evidence="1">
    <location>
        <begin position="177"/>
        <end position="194"/>
    </location>
</feature>
<feature type="transmembrane region" description="Helical" evidence="1">
    <location>
        <begin position="21"/>
        <end position="38"/>
    </location>
</feature>
<dbReference type="InterPro" id="IPR017850">
    <property type="entry name" value="Alkaline_phosphatase_core_sf"/>
</dbReference>
<dbReference type="PANTHER" id="PTHR10151">
    <property type="entry name" value="ECTONUCLEOTIDE PYROPHOSPHATASE/PHOSPHODIESTERASE"/>
    <property type="match status" value="1"/>
</dbReference>
<keyword evidence="1" id="KW-0812">Transmembrane</keyword>
<dbReference type="GO" id="GO:0016787">
    <property type="term" value="F:hydrolase activity"/>
    <property type="evidence" value="ECO:0007669"/>
    <property type="project" value="UniProtKB-ARBA"/>
</dbReference>
<evidence type="ECO:0000313" key="2">
    <source>
        <dbReference type="EMBL" id="AKF93659.1"/>
    </source>
</evidence>
<dbReference type="InterPro" id="IPR002591">
    <property type="entry name" value="Phosphodiest/P_Trfase"/>
</dbReference>